<dbReference type="PANTHER" id="PTHR12801">
    <property type="entry name" value="RNA EXONUCLEASE REXO1 / RECO3 FAMILY MEMBER-RELATED"/>
    <property type="match status" value="1"/>
</dbReference>
<feature type="region of interest" description="Disordered" evidence="10">
    <location>
        <begin position="484"/>
        <end position="569"/>
    </location>
</feature>
<feature type="compositionally biased region" description="Low complexity" evidence="10">
    <location>
        <begin position="122"/>
        <end position="134"/>
    </location>
</feature>
<dbReference type="InterPro" id="IPR037431">
    <property type="entry name" value="REX4_DEDDh_dom"/>
</dbReference>
<sequence length="858" mass="93522">MLHHATCSRNPPASLALSFSSFLVDAAARAYVRVHVRSYQHAARPAALATNGTLLRQKKAGCSAGTSAADETPAATVSPKLSRLRGQRSAPVVQGTGEEIDDNGGGGKVLFASFPDPSRGQASTSAGTSSGASSKVPGPKSKWHRMFQSNHTWRWRGRSPISTIVHGPVDADSLSDVDMACPEPSSYTLGEDNRYSSVGAVPIRGHILLEPERDLTRQPDGLMRPLPGAQVSSRDFVHNLQHASLDRPAMLKNLVSLHSDELRLQSTKSYNLLIGLAIRHTHFDMAHDLLCAMEDSQIKEDAETWKLRVRLLVREGRWPEAWVVAMSGKSGEVGPGPTFSGVPLAVWTELLGTMKRGAPQHRRRIRHALPLDKGLASMERYRTVMQQRGRLEMSGDELEMPPPRIVHNAVEGLLRMGERQTALAITTHFLSDDPNGSGLQLVHLHLGIRPRAGGLREYNAARRELQRFMEQTRREHRVGIGRDVQASMGRSHGVSEGGATAARPGCEGGTAESDSEMSGGNAGRAVPWASMDEGTASSRGHTGTAGPEGAGLSRDRKAESPGAARQKAGGKSASALVYIDVTCPYSREARVWSPHSSFDVCCPSFKPNTLSLPRFTPRSRLPHHLWLSIPRLRPRSLNALVRSLWIPHPARSRLSSPLLEMAPHVAAVSPERVLALACTVVGVGPGGSTSMLARVAITDYRGTPVLECYVAPTMPVTDYRTATTGIEPAHLHPPSAYKFDDVQQWVSNLIRDKVIVGYSLWHDLSVLGIPHPAVNTRDVALYQPFRNALRPLGQSVGLSTLTWQLMRRRCQDGQQHPLENARAALDLYRSSAHDWERAIADGHWPCALPPSTFSRCYI</sequence>
<keyword evidence="5" id="KW-0540">Nuclease</keyword>
<dbReference type="Gene3D" id="3.30.420.10">
    <property type="entry name" value="Ribonuclease H-like superfamily/Ribonuclease H"/>
    <property type="match status" value="1"/>
</dbReference>
<evidence type="ECO:0000256" key="2">
    <source>
        <dbReference type="ARBA" id="ARBA00010489"/>
    </source>
</evidence>
<keyword evidence="13" id="KW-1185">Reference proteome</keyword>
<evidence type="ECO:0000259" key="11">
    <source>
        <dbReference type="SMART" id="SM00479"/>
    </source>
</evidence>
<evidence type="ECO:0000256" key="4">
    <source>
        <dbReference type="ARBA" id="ARBA00022552"/>
    </source>
</evidence>
<evidence type="ECO:0000313" key="13">
    <source>
        <dbReference type="Proteomes" id="UP000298327"/>
    </source>
</evidence>
<protein>
    <recommendedName>
        <fullName evidence="3">RNA exonuclease 4</fullName>
    </recommendedName>
</protein>
<evidence type="ECO:0000256" key="8">
    <source>
        <dbReference type="ARBA" id="ARBA00023242"/>
    </source>
</evidence>
<dbReference type="InterPro" id="IPR013520">
    <property type="entry name" value="Ribonucl_H"/>
</dbReference>
<dbReference type="GO" id="GO:0003676">
    <property type="term" value="F:nucleic acid binding"/>
    <property type="evidence" value="ECO:0007669"/>
    <property type="project" value="InterPro"/>
</dbReference>
<dbReference type="OrthoDB" id="8191639at2759"/>
<comment type="function">
    <text evidence="9">Exoribonuclease involved in ribosome biosynthesis. Involved in the processing of ITS1, the internal transcribed spacer localized between the 18S and 5.8S rRNAs.</text>
</comment>
<dbReference type="AlphaFoldDB" id="A0A4Y9Z4W5"/>
<keyword evidence="8" id="KW-0539">Nucleus</keyword>
<dbReference type="Gene3D" id="1.25.40.10">
    <property type="entry name" value="Tetratricopeptide repeat domain"/>
    <property type="match status" value="1"/>
</dbReference>
<keyword evidence="4" id="KW-0698">rRNA processing</keyword>
<dbReference type="Proteomes" id="UP000298327">
    <property type="component" value="Unassembled WGS sequence"/>
</dbReference>
<dbReference type="STRING" id="205917.A0A4Y9Z4W5"/>
<dbReference type="EMBL" id="SEOQ01000164">
    <property type="protein sequence ID" value="TFY68379.1"/>
    <property type="molecule type" value="Genomic_DNA"/>
</dbReference>
<organism evidence="12 13">
    <name type="scientific">Dentipellis fragilis</name>
    <dbReference type="NCBI Taxonomy" id="205917"/>
    <lineage>
        <taxon>Eukaryota</taxon>
        <taxon>Fungi</taxon>
        <taxon>Dikarya</taxon>
        <taxon>Basidiomycota</taxon>
        <taxon>Agaricomycotina</taxon>
        <taxon>Agaricomycetes</taxon>
        <taxon>Russulales</taxon>
        <taxon>Hericiaceae</taxon>
        <taxon>Dentipellis</taxon>
    </lineage>
</organism>
<evidence type="ECO:0000256" key="9">
    <source>
        <dbReference type="ARBA" id="ARBA00025599"/>
    </source>
</evidence>
<evidence type="ECO:0000313" key="12">
    <source>
        <dbReference type="EMBL" id="TFY68379.1"/>
    </source>
</evidence>
<evidence type="ECO:0000256" key="10">
    <source>
        <dbReference type="SAM" id="MobiDB-lite"/>
    </source>
</evidence>
<dbReference type="GO" id="GO:0006364">
    <property type="term" value="P:rRNA processing"/>
    <property type="evidence" value="ECO:0007669"/>
    <property type="project" value="UniProtKB-KW"/>
</dbReference>
<feature type="domain" description="Exonuclease" evidence="11">
    <location>
        <begin position="672"/>
        <end position="837"/>
    </location>
</feature>
<comment type="similarity">
    <text evidence="2">Belongs to the REXO4 family.</text>
</comment>
<name>A0A4Y9Z4W5_9AGAM</name>
<dbReference type="SUPFAM" id="SSF53098">
    <property type="entry name" value="Ribonuclease H-like"/>
    <property type="match status" value="1"/>
</dbReference>
<reference evidence="12 13" key="1">
    <citation type="submission" date="2019-02" db="EMBL/GenBank/DDBJ databases">
        <title>Genome sequencing of the rare red list fungi Dentipellis fragilis.</title>
        <authorList>
            <person name="Buettner E."/>
            <person name="Kellner H."/>
        </authorList>
    </citation>
    <scope>NUCLEOTIDE SEQUENCE [LARGE SCALE GENOMIC DNA]</scope>
    <source>
        <strain evidence="12 13">DSM 105465</strain>
    </source>
</reference>
<dbReference type="InterPro" id="IPR036397">
    <property type="entry name" value="RNaseH_sf"/>
</dbReference>
<dbReference type="SMART" id="SM00479">
    <property type="entry name" value="EXOIII"/>
    <property type="match status" value="1"/>
</dbReference>
<accession>A0A4Y9Z4W5</accession>
<evidence type="ECO:0000256" key="7">
    <source>
        <dbReference type="ARBA" id="ARBA00022839"/>
    </source>
</evidence>
<feature type="region of interest" description="Disordered" evidence="10">
    <location>
        <begin position="86"/>
        <end position="142"/>
    </location>
</feature>
<keyword evidence="6" id="KW-0378">Hydrolase</keyword>
<comment type="caution">
    <text evidence="12">The sequence shown here is derived from an EMBL/GenBank/DDBJ whole genome shotgun (WGS) entry which is preliminary data.</text>
</comment>
<dbReference type="PANTHER" id="PTHR12801:SF45">
    <property type="entry name" value="RNA EXONUCLEASE 4"/>
    <property type="match status" value="1"/>
</dbReference>
<evidence type="ECO:0000256" key="3">
    <source>
        <dbReference type="ARBA" id="ARBA00016937"/>
    </source>
</evidence>
<evidence type="ECO:0000256" key="6">
    <source>
        <dbReference type="ARBA" id="ARBA00022801"/>
    </source>
</evidence>
<dbReference type="InterPro" id="IPR011990">
    <property type="entry name" value="TPR-like_helical_dom_sf"/>
</dbReference>
<dbReference type="GO" id="GO:0008408">
    <property type="term" value="F:3'-5' exonuclease activity"/>
    <property type="evidence" value="ECO:0007669"/>
    <property type="project" value="InterPro"/>
</dbReference>
<dbReference type="GO" id="GO:0005634">
    <property type="term" value="C:nucleus"/>
    <property type="evidence" value="ECO:0007669"/>
    <property type="project" value="UniProtKB-SubCell"/>
</dbReference>
<dbReference type="CDD" id="cd06144">
    <property type="entry name" value="REX4_like"/>
    <property type="match status" value="1"/>
</dbReference>
<evidence type="ECO:0000256" key="1">
    <source>
        <dbReference type="ARBA" id="ARBA00004123"/>
    </source>
</evidence>
<dbReference type="InterPro" id="IPR047021">
    <property type="entry name" value="REXO1/3/4-like"/>
</dbReference>
<gene>
    <name evidence="12" type="ORF">EVG20_g3589</name>
</gene>
<comment type="subcellular location">
    <subcellularLocation>
        <location evidence="1">Nucleus</location>
    </subcellularLocation>
</comment>
<dbReference type="InterPro" id="IPR012337">
    <property type="entry name" value="RNaseH-like_sf"/>
</dbReference>
<proteinExistence type="inferred from homology"/>
<evidence type="ECO:0000256" key="5">
    <source>
        <dbReference type="ARBA" id="ARBA00022722"/>
    </source>
</evidence>
<keyword evidence="7" id="KW-0269">Exonuclease</keyword>